<dbReference type="PANTHER" id="PTHR12461:SF53">
    <property type="entry name" value="JMJC DOMAIN-CONTAINING PROTEIN"/>
    <property type="match status" value="1"/>
</dbReference>
<dbReference type="EMBL" id="KQ426792">
    <property type="protein sequence ID" value="KOF67748.1"/>
    <property type="molecule type" value="Genomic_DNA"/>
</dbReference>
<dbReference type="AlphaFoldDB" id="A0A0L8FSX6"/>
<feature type="domain" description="JmjC" evidence="2">
    <location>
        <begin position="146"/>
        <end position="311"/>
    </location>
</feature>
<evidence type="ECO:0000256" key="1">
    <source>
        <dbReference type="SAM" id="SignalP"/>
    </source>
</evidence>
<dbReference type="PANTHER" id="PTHR12461">
    <property type="entry name" value="HYPOXIA-INDUCIBLE FACTOR 1 ALPHA INHIBITOR-RELATED"/>
    <property type="match status" value="1"/>
</dbReference>
<dbReference type="InterPro" id="IPR041667">
    <property type="entry name" value="Cupin_8"/>
</dbReference>
<keyword evidence="1" id="KW-0732">Signal</keyword>
<reference evidence="3" key="1">
    <citation type="submission" date="2015-07" db="EMBL/GenBank/DDBJ databases">
        <title>MeaNS - Measles Nucleotide Surveillance Program.</title>
        <authorList>
            <person name="Tran T."/>
            <person name="Druce J."/>
        </authorList>
    </citation>
    <scope>NUCLEOTIDE SEQUENCE</scope>
    <source>
        <strain evidence="3">UCB-OBI-ISO-001</strain>
        <tissue evidence="3">Gonad</tissue>
    </source>
</reference>
<dbReference type="KEGG" id="obi:106881374"/>
<evidence type="ECO:0000259" key="2">
    <source>
        <dbReference type="PROSITE" id="PS51184"/>
    </source>
</evidence>
<dbReference type="OMA" id="TASVIHY"/>
<gene>
    <name evidence="3" type="ORF">OCBIM_22008889mg</name>
</gene>
<sequence length="424" mass="49960">MGFTQFLKVCLFFMFNINCSLVYARISFQKDQRIDYVFPPLIEKSVDSRIPEGHLRPLGFQRHPDGKVKETKGMPNPESFYKYIQDNQPVMMLGAMKNVPIAKTWEKDDYLKEKYGNISVPVSVRKQQFPGKVRIVQMKFKKFLLEYMYEDWYLATTIPLLMASELTIPQCLSCGSYFHRLLESELWISSGFANTQLHSHSDHILHCLQFGRRDFILMKKKYKKNFEFVEEYPTSISGHSPLDMNKINMFKNTNFAKTPWVYASLYGGDCLYIPSEYLHQVRSYGRAISYTIHFAPSTQFDLRGCFGDEVQKTFKLTDANFLWTYTKGHKQLSNVKFSPESFQKLLQLLLGAKDRLSFHQFEHFYDMAFKQDNKRPPALEVFWKMAKKDKDYLTRHEIDNLSPRKLMVVVKVFNSRFSKKKEEL</sequence>
<dbReference type="Gene3D" id="2.60.120.650">
    <property type="entry name" value="Cupin"/>
    <property type="match status" value="1"/>
</dbReference>
<dbReference type="InterPro" id="IPR003347">
    <property type="entry name" value="JmjC_dom"/>
</dbReference>
<protein>
    <recommendedName>
        <fullName evidence="2">JmjC domain-containing protein</fullName>
    </recommendedName>
</protein>
<dbReference type="Pfam" id="PF13621">
    <property type="entry name" value="Cupin_8"/>
    <property type="match status" value="1"/>
</dbReference>
<dbReference type="PROSITE" id="PS51184">
    <property type="entry name" value="JMJC"/>
    <property type="match status" value="1"/>
</dbReference>
<accession>A0A0L8FSX6</accession>
<dbReference type="SUPFAM" id="SSF51197">
    <property type="entry name" value="Clavaminate synthase-like"/>
    <property type="match status" value="1"/>
</dbReference>
<feature type="chain" id="PRO_5005582679" description="JmjC domain-containing protein" evidence="1">
    <location>
        <begin position="25"/>
        <end position="424"/>
    </location>
</feature>
<dbReference type="STRING" id="37653.A0A0L8FSX6"/>
<evidence type="ECO:0000313" key="3">
    <source>
        <dbReference type="EMBL" id="KOF67748.1"/>
    </source>
</evidence>
<name>A0A0L8FSX6_OCTBM</name>
<organism evidence="3">
    <name type="scientific">Octopus bimaculoides</name>
    <name type="common">California two-spotted octopus</name>
    <dbReference type="NCBI Taxonomy" id="37653"/>
    <lineage>
        <taxon>Eukaryota</taxon>
        <taxon>Metazoa</taxon>
        <taxon>Spiralia</taxon>
        <taxon>Lophotrochozoa</taxon>
        <taxon>Mollusca</taxon>
        <taxon>Cephalopoda</taxon>
        <taxon>Coleoidea</taxon>
        <taxon>Octopodiformes</taxon>
        <taxon>Octopoda</taxon>
        <taxon>Incirrata</taxon>
        <taxon>Octopodidae</taxon>
        <taxon>Octopus</taxon>
    </lineage>
</organism>
<feature type="signal peptide" evidence="1">
    <location>
        <begin position="1"/>
        <end position="24"/>
    </location>
</feature>
<proteinExistence type="predicted"/>
<dbReference type="OrthoDB" id="415358at2759"/>